<keyword evidence="7" id="KW-1185">Reference proteome</keyword>
<gene>
    <name evidence="6" type="ORF">FAZ98_10540</name>
</gene>
<dbReference type="InterPro" id="IPR046335">
    <property type="entry name" value="LacI/GalR-like_sensor"/>
</dbReference>
<evidence type="ECO:0000256" key="1">
    <source>
        <dbReference type="ARBA" id="ARBA00023015"/>
    </source>
</evidence>
<organism evidence="6 7">
    <name type="scientific">Paraburkholderia acidisoli</name>
    <dbReference type="NCBI Taxonomy" id="2571748"/>
    <lineage>
        <taxon>Bacteria</taxon>
        <taxon>Pseudomonadati</taxon>
        <taxon>Pseudomonadota</taxon>
        <taxon>Betaproteobacteria</taxon>
        <taxon>Burkholderiales</taxon>
        <taxon>Burkholderiaceae</taxon>
        <taxon>Paraburkholderia</taxon>
    </lineage>
</organism>
<dbReference type="Gene3D" id="3.40.50.2300">
    <property type="match status" value="2"/>
</dbReference>
<evidence type="ECO:0000256" key="3">
    <source>
        <dbReference type="ARBA" id="ARBA00023163"/>
    </source>
</evidence>
<dbReference type="PANTHER" id="PTHR30146">
    <property type="entry name" value="LACI-RELATED TRANSCRIPTIONAL REPRESSOR"/>
    <property type="match status" value="1"/>
</dbReference>
<dbReference type="SMART" id="SM00354">
    <property type="entry name" value="HTH_LACI"/>
    <property type="match status" value="1"/>
</dbReference>
<dbReference type="Pfam" id="PF13377">
    <property type="entry name" value="Peripla_BP_3"/>
    <property type="match status" value="1"/>
</dbReference>
<feature type="domain" description="HTH lacI-type" evidence="4">
    <location>
        <begin position="14"/>
        <end position="68"/>
    </location>
</feature>
<dbReference type="InterPro" id="IPR028082">
    <property type="entry name" value="Peripla_BP_I"/>
</dbReference>
<dbReference type="CDD" id="cd01575">
    <property type="entry name" value="PBP1_GntR"/>
    <property type="match status" value="1"/>
</dbReference>
<name>A0A7Z2GHX2_9BURK</name>
<keyword evidence="2 6" id="KW-0238">DNA-binding</keyword>
<dbReference type="InterPro" id="IPR001387">
    <property type="entry name" value="Cro/C1-type_HTH"/>
</dbReference>
<evidence type="ECO:0000313" key="6">
    <source>
        <dbReference type="EMBL" id="QGZ62131.1"/>
    </source>
</evidence>
<evidence type="ECO:0000259" key="4">
    <source>
        <dbReference type="PROSITE" id="PS50932"/>
    </source>
</evidence>
<proteinExistence type="predicted"/>
<dbReference type="Proteomes" id="UP000433577">
    <property type="component" value="Chromosome 1"/>
</dbReference>
<feature type="domain" description="HTH cro/C1-type" evidence="5">
    <location>
        <begin position="15"/>
        <end position="58"/>
    </location>
</feature>
<dbReference type="EMBL" id="CP046913">
    <property type="protein sequence ID" value="QGZ62131.1"/>
    <property type="molecule type" value="Genomic_DNA"/>
</dbReference>
<dbReference type="RefSeq" id="WP_158951162.1">
    <property type="nucleotide sequence ID" value="NZ_CP046913.1"/>
</dbReference>
<dbReference type="PROSITE" id="PS50943">
    <property type="entry name" value="HTH_CROC1"/>
    <property type="match status" value="1"/>
</dbReference>
<evidence type="ECO:0000313" key="7">
    <source>
        <dbReference type="Proteomes" id="UP000433577"/>
    </source>
</evidence>
<protein>
    <submittedName>
        <fullName evidence="6">LacI family DNA-binding transcriptional regulator</fullName>
    </submittedName>
</protein>
<dbReference type="Gene3D" id="1.10.260.40">
    <property type="entry name" value="lambda repressor-like DNA-binding domains"/>
    <property type="match status" value="1"/>
</dbReference>
<dbReference type="GO" id="GO:0003700">
    <property type="term" value="F:DNA-binding transcription factor activity"/>
    <property type="evidence" value="ECO:0007669"/>
    <property type="project" value="TreeGrafter"/>
</dbReference>
<evidence type="ECO:0000256" key="2">
    <source>
        <dbReference type="ARBA" id="ARBA00023125"/>
    </source>
</evidence>
<dbReference type="OrthoDB" id="8770688at2"/>
<dbReference type="PANTHER" id="PTHR30146:SF33">
    <property type="entry name" value="TRANSCRIPTIONAL REGULATOR"/>
    <property type="match status" value="1"/>
</dbReference>
<dbReference type="Pfam" id="PF00356">
    <property type="entry name" value="LacI"/>
    <property type="match status" value="1"/>
</dbReference>
<dbReference type="GO" id="GO:0000976">
    <property type="term" value="F:transcription cis-regulatory region binding"/>
    <property type="evidence" value="ECO:0007669"/>
    <property type="project" value="TreeGrafter"/>
</dbReference>
<dbReference type="AlphaFoldDB" id="A0A7Z2GHX2"/>
<evidence type="ECO:0000259" key="5">
    <source>
        <dbReference type="PROSITE" id="PS50943"/>
    </source>
</evidence>
<dbReference type="SUPFAM" id="SSF53822">
    <property type="entry name" value="Periplasmic binding protein-like I"/>
    <property type="match status" value="1"/>
</dbReference>
<dbReference type="InterPro" id="IPR000843">
    <property type="entry name" value="HTH_LacI"/>
</dbReference>
<accession>A0A7Z2GHX2</accession>
<dbReference type="KEGG" id="pacs:FAZ98_10540"/>
<sequence>MTQPARKRRGSGRTTLHDVAELAGVSAMTVSRYFNNKDGVGIDIQKRISAAIEQTGYVRNVFAGSLASARGRSVGMVIPHIAGGVYAETVQAVTDTLRPFGYQLLLASSNYSTEEEEAAVRAFMGWAPAAIILTGQKRSRKTTELLANASIPVVETWAHRARPQHIQVGFSNPSVGRDCTRYLHERGHRRIVFVHPQRTDDMGANDRASGYEAAMRELDLTPMTFRPQASVLLEAGAEAFRTLTGGRKPADALLFSNDNLAAGALLHGLREKIAIPQACAVMGFGDLSIADKLVPSLTTVRPPRYEMGKIAAMRVIELLRAIEEDSPTSAIARDNLLSYEIVERESA</sequence>
<keyword evidence="3" id="KW-0804">Transcription</keyword>
<dbReference type="PROSITE" id="PS50932">
    <property type="entry name" value="HTH_LACI_2"/>
    <property type="match status" value="1"/>
</dbReference>
<dbReference type="InterPro" id="IPR010982">
    <property type="entry name" value="Lambda_DNA-bd_dom_sf"/>
</dbReference>
<dbReference type="SUPFAM" id="SSF47413">
    <property type="entry name" value="lambda repressor-like DNA-binding domains"/>
    <property type="match status" value="1"/>
</dbReference>
<keyword evidence="1" id="KW-0805">Transcription regulation</keyword>
<dbReference type="CDD" id="cd01392">
    <property type="entry name" value="HTH_LacI"/>
    <property type="match status" value="1"/>
</dbReference>
<reference evidence="6 7" key="1">
    <citation type="submission" date="2019-12" db="EMBL/GenBank/DDBJ databases">
        <title>Paraburkholderia acidiphila 7Q-K02 sp. nov and Paraburkholderia acidisoli DHF22 sp. nov., two strains isolated from forest soil.</title>
        <authorList>
            <person name="Gao Z."/>
            <person name="Qiu L."/>
        </authorList>
    </citation>
    <scope>NUCLEOTIDE SEQUENCE [LARGE SCALE GENOMIC DNA]</scope>
    <source>
        <strain evidence="6 7">DHF22</strain>
    </source>
</reference>